<evidence type="ECO:0000256" key="4">
    <source>
        <dbReference type="SAM" id="SignalP"/>
    </source>
</evidence>
<dbReference type="CDD" id="cd13538">
    <property type="entry name" value="PBP2_ModA_like_1"/>
    <property type="match status" value="1"/>
</dbReference>
<keyword evidence="3 4" id="KW-0732">Signal</keyword>
<keyword evidence="6" id="KW-1185">Reference proteome</keyword>
<proteinExistence type="inferred from homology"/>
<evidence type="ECO:0000256" key="1">
    <source>
        <dbReference type="ARBA" id="ARBA00009175"/>
    </source>
</evidence>
<dbReference type="NCBIfam" id="TIGR01256">
    <property type="entry name" value="modA"/>
    <property type="match status" value="1"/>
</dbReference>
<dbReference type="RefSeq" id="WP_264777990.1">
    <property type="nucleotide sequence ID" value="NZ_AP026561.1"/>
</dbReference>
<dbReference type="EMBL" id="AP026561">
    <property type="protein sequence ID" value="BDP43511.1"/>
    <property type="molecule type" value="Genomic_DNA"/>
</dbReference>
<dbReference type="PANTHER" id="PTHR30632:SF0">
    <property type="entry name" value="SULFATE-BINDING PROTEIN"/>
    <property type="match status" value="1"/>
</dbReference>
<dbReference type="PIRSF" id="PIRSF004846">
    <property type="entry name" value="ModA"/>
    <property type="match status" value="1"/>
</dbReference>
<name>A0ABM8AI92_9DEIO</name>
<evidence type="ECO:0000256" key="3">
    <source>
        <dbReference type="ARBA" id="ARBA00022729"/>
    </source>
</evidence>
<dbReference type="InterPro" id="IPR050682">
    <property type="entry name" value="ModA/WtpA"/>
</dbReference>
<sequence>MRRTLALLALALGNAGAAPLTVFAASSLTDAFTEIGRAFDAQTGNRTTFSFAGSQVLRTQLTQGARADVFASANAAQFDPLVEEGLIASGQAFARNRLAVITPRGSTAVRTLADLTRPGLKLVLAERAVPVGDATRRALDRIAASGTYGGDFAARVLRNLVSEEPNVRQVALKVSLGQADAAVVYVSDVTPTLRRSVRTVALPPRFNPPVSYPVGVLRGSPNAEEAQAFVRFVRGPEGQRILRKWGFLPAP</sequence>
<reference evidence="5" key="1">
    <citation type="submission" date="2022-07" db="EMBL/GenBank/DDBJ databases">
        <title>Complete Genome Sequence of the Radioresistant Bacterium Deinococcus aetherius ST0316, Isolated from the Air Dust collected in Lower Stratosphere above Japan.</title>
        <authorList>
            <person name="Satoh K."/>
            <person name="Hagiwara K."/>
            <person name="Katsumata K."/>
            <person name="Kubo A."/>
            <person name="Yokobori S."/>
            <person name="Yamagishi A."/>
            <person name="Oono Y."/>
            <person name="Narumi I."/>
        </authorList>
    </citation>
    <scope>NUCLEOTIDE SEQUENCE</scope>
    <source>
        <strain evidence="5">ST0316</strain>
        <plasmid evidence="5">pDAETH-1</plasmid>
    </source>
</reference>
<evidence type="ECO:0000256" key="2">
    <source>
        <dbReference type="ARBA" id="ARBA00022723"/>
    </source>
</evidence>
<dbReference type="Gene3D" id="3.40.190.10">
    <property type="entry name" value="Periplasmic binding protein-like II"/>
    <property type="match status" value="2"/>
</dbReference>
<protein>
    <submittedName>
        <fullName evidence="5">Molybdate ABC transporter substrate-binding protein</fullName>
    </submittedName>
</protein>
<dbReference type="InterPro" id="IPR005950">
    <property type="entry name" value="ModA"/>
</dbReference>
<evidence type="ECO:0000313" key="5">
    <source>
        <dbReference type="EMBL" id="BDP43511.1"/>
    </source>
</evidence>
<comment type="similarity">
    <text evidence="1">Belongs to the bacterial solute-binding protein ModA family.</text>
</comment>
<keyword evidence="2" id="KW-0479">Metal-binding</keyword>
<gene>
    <name evidence="5" type="ORF">DAETH_34800</name>
</gene>
<feature type="signal peptide" evidence="4">
    <location>
        <begin position="1"/>
        <end position="24"/>
    </location>
</feature>
<dbReference type="PANTHER" id="PTHR30632">
    <property type="entry name" value="MOLYBDATE-BINDING PERIPLASMIC PROTEIN"/>
    <property type="match status" value="1"/>
</dbReference>
<keyword evidence="5" id="KW-0614">Plasmid</keyword>
<organism evidence="5 6">
    <name type="scientific">Deinococcus aetherius</name>
    <dbReference type="NCBI Taxonomy" id="200252"/>
    <lineage>
        <taxon>Bacteria</taxon>
        <taxon>Thermotogati</taxon>
        <taxon>Deinococcota</taxon>
        <taxon>Deinococci</taxon>
        <taxon>Deinococcales</taxon>
        <taxon>Deinococcaceae</taxon>
        <taxon>Deinococcus</taxon>
    </lineage>
</organism>
<dbReference type="Pfam" id="PF13531">
    <property type="entry name" value="SBP_bac_11"/>
    <property type="match status" value="1"/>
</dbReference>
<evidence type="ECO:0000313" key="6">
    <source>
        <dbReference type="Proteomes" id="UP001064971"/>
    </source>
</evidence>
<dbReference type="SUPFAM" id="SSF53850">
    <property type="entry name" value="Periplasmic binding protein-like II"/>
    <property type="match status" value="1"/>
</dbReference>
<geneLocation type="plasmid" evidence="5 6">
    <name>pDAETH-1</name>
</geneLocation>
<dbReference type="Proteomes" id="UP001064971">
    <property type="component" value="Plasmid pDAETH-1"/>
</dbReference>
<feature type="chain" id="PRO_5046962141" evidence="4">
    <location>
        <begin position="25"/>
        <end position="251"/>
    </location>
</feature>
<accession>A0ABM8AI92</accession>